<gene>
    <name evidence="2" type="primary">tssE</name>
    <name evidence="2" type="ORF">C3731_08715</name>
</gene>
<proteinExistence type="predicted"/>
<protein>
    <submittedName>
        <fullName evidence="2">Type VI secretion system baseplate subunit TssE</fullName>
    </submittedName>
</protein>
<dbReference type="AlphaFoldDB" id="A0A2S7J109"/>
<dbReference type="RefSeq" id="WP_104755301.1">
    <property type="nucleotide sequence ID" value="NZ_JBHEEO010000031.1"/>
</dbReference>
<evidence type="ECO:0000313" key="2">
    <source>
        <dbReference type="EMBL" id="PQA73890.1"/>
    </source>
</evidence>
<reference evidence="2 3" key="1">
    <citation type="submission" date="2018-02" db="EMBL/GenBank/DDBJ databases">
        <title>Draft genome sequence of Ochrobactrum oryzae found in Brazil.</title>
        <authorList>
            <person name="Cerdeira L."/>
            <person name="Andrade F."/>
            <person name="Zacariotto T."/>
            <person name="Barbosa B."/>
            <person name="Santos S."/>
            <person name="Cassetari V."/>
            <person name="Lincopan N."/>
        </authorList>
    </citation>
    <scope>NUCLEOTIDE SEQUENCE [LARGE SCALE GENOMIC DNA]</scope>
    <source>
        <strain evidence="2 3">OA447</strain>
    </source>
</reference>
<dbReference type="PANTHER" id="PTHR38595:SF1">
    <property type="entry name" value="TYPE VI SECRETION SYSTEM COMPONENT TSSE1"/>
    <property type="match status" value="1"/>
</dbReference>
<accession>A0A2S7J109</accession>
<keyword evidence="3" id="KW-1185">Reference proteome</keyword>
<dbReference type="Proteomes" id="UP000238493">
    <property type="component" value="Unassembled WGS sequence"/>
</dbReference>
<sequence length="163" mass="18310">MKKMRSIPSVLDRLIQPVIAMPSGTAIQDEVADDIRRNLIALFNTRRYPGFASVSGNDHIGALPLYGLPEMAAISVDDETACNSFLAMIKRQILIFEPRLRQVYVSLSDTKRISPRCLELIIEAELCCTPELQILAFRSVIDLSSRYIQLEEHYAERVSGVLS</sequence>
<dbReference type="InterPro" id="IPR053176">
    <property type="entry name" value="T6SS_TssE1-like"/>
</dbReference>
<dbReference type="Pfam" id="PF04965">
    <property type="entry name" value="GPW_gp25"/>
    <property type="match status" value="1"/>
</dbReference>
<dbReference type="PANTHER" id="PTHR38595">
    <property type="entry name" value="CYTOPLASMIC PROTEIN-RELATED"/>
    <property type="match status" value="1"/>
</dbReference>
<name>A0A2S7J109_9HYPH</name>
<feature type="domain" description="IraD/Gp25-like" evidence="1">
    <location>
        <begin position="31"/>
        <end position="130"/>
    </location>
</feature>
<dbReference type="NCBIfam" id="TIGR03357">
    <property type="entry name" value="VI_zyme"/>
    <property type="match status" value="1"/>
</dbReference>
<evidence type="ECO:0000313" key="3">
    <source>
        <dbReference type="Proteomes" id="UP000238493"/>
    </source>
</evidence>
<dbReference type="InterPro" id="IPR017737">
    <property type="entry name" value="TssE1-like"/>
</dbReference>
<organism evidence="2 3">
    <name type="scientific">Brucella oryzae</name>
    <dbReference type="NCBI Taxonomy" id="335286"/>
    <lineage>
        <taxon>Bacteria</taxon>
        <taxon>Pseudomonadati</taxon>
        <taxon>Pseudomonadota</taxon>
        <taxon>Alphaproteobacteria</taxon>
        <taxon>Hyphomicrobiales</taxon>
        <taxon>Brucellaceae</taxon>
        <taxon>Brucella/Ochrobactrum group</taxon>
        <taxon>Brucella</taxon>
    </lineage>
</organism>
<evidence type="ECO:0000259" key="1">
    <source>
        <dbReference type="Pfam" id="PF04965"/>
    </source>
</evidence>
<dbReference type="OrthoDB" id="119583at2"/>
<comment type="caution">
    <text evidence="2">The sequence shown here is derived from an EMBL/GenBank/DDBJ whole genome shotgun (WGS) entry which is preliminary data.</text>
</comment>
<dbReference type="SUPFAM" id="SSF160719">
    <property type="entry name" value="gpW/gp25-like"/>
    <property type="match status" value="1"/>
</dbReference>
<dbReference type="EMBL" id="PTRC01000014">
    <property type="protein sequence ID" value="PQA73890.1"/>
    <property type="molecule type" value="Genomic_DNA"/>
</dbReference>
<dbReference type="InterPro" id="IPR007048">
    <property type="entry name" value="IraD/Gp25-like"/>
</dbReference>